<sequence>MLVVMVTVPAEAAEAIAHSLVQERLAACVQAGAVQSVYRWQGEVKESREVLLLIKTAGERYTELERRIQELHPYDLPEIVALPVDRALPEYQSWLMSAVHPD</sequence>
<comment type="similarity">
    <text evidence="1">Belongs to the CutA family.</text>
</comment>
<dbReference type="Pfam" id="PF03091">
    <property type="entry name" value="CutA1"/>
    <property type="match status" value="1"/>
</dbReference>
<proteinExistence type="inferred from homology"/>
<organism evidence="2 3">
    <name type="scientific">Deinococcus lacus</name>
    <dbReference type="NCBI Taxonomy" id="392561"/>
    <lineage>
        <taxon>Bacteria</taxon>
        <taxon>Thermotogati</taxon>
        <taxon>Deinococcota</taxon>
        <taxon>Deinococci</taxon>
        <taxon>Deinococcales</taxon>
        <taxon>Deinococcaceae</taxon>
        <taxon>Deinococcus</taxon>
    </lineage>
</organism>
<protein>
    <submittedName>
        <fullName evidence="2">Divalent-cation tolerance protein CutA</fullName>
    </submittedName>
</protein>
<dbReference type="InterPro" id="IPR015867">
    <property type="entry name" value="N-reg_PII/ATP_PRibTrfase_C"/>
</dbReference>
<gene>
    <name evidence="2" type="primary">cutA</name>
    <name evidence="2" type="ORF">ACFP81_05760</name>
</gene>
<dbReference type="PANTHER" id="PTHR23419">
    <property type="entry name" value="DIVALENT CATION TOLERANCE CUTA-RELATED"/>
    <property type="match status" value="1"/>
</dbReference>
<dbReference type="SUPFAM" id="SSF54913">
    <property type="entry name" value="GlnB-like"/>
    <property type="match status" value="1"/>
</dbReference>
<dbReference type="PANTHER" id="PTHR23419:SF8">
    <property type="entry name" value="FI09726P"/>
    <property type="match status" value="1"/>
</dbReference>
<evidence type="ECO:0000313" key="3">
    <source>
        <dbReference type="Proteomes" id="UP001596297"/>
    </source>
</evidence>
<dbReference type="RefSeq" id="WP_380082572.1">
    <property type="nucleotide sequence ID" value="NZ_JBHSWD010000001.1"/>
</dbReference>
<accession>A0ABW1YBM5</accession>
<comment type="caution">
    <text evidence="2">The sequence shown here is derived from an EMBL/GenBank/DDBJ whole genome shotgun (WGS) entry which is preliminary data.</text>
</comment>
<evidence type="ECO:0000256" key="1">
    <source>
        <dbReference type="ARBA" id="ARBA00010169"/>
    </source>
</evidence>
<dbReference type="InterPro" id="IPR011322">
    <property type="entry name" value="N-reg_PII-like_a/b"/>
</dbReference>
<dbReference type="Gene3D" id="3.30.70.120">
    <property type="match status" value="1"/>
</dbReference>
<reference evidence="3" key="1">
    <citation type="journal article" date="2019" name="Int. J. Syst. Evol. Microbiol.">
        <title>The Global Catalogue of Microorganisms (GCM) 10K type strain sequencing project: providing services to taxonomists for standard genome sequencing and annotation.</title>
        <authorList>
            <consortium name="The Broad Institute Genomics Platform"/>
            <consortium name="The Broad Institute Genome Sequencing Center for Infectious Disease"/>
            <person name="Wu L."/>
            <person name="Ma J."/>
        </authorList>
    </citation>
    <scope>NUCLEOTIDE SEQUENCE [LARGE SCALE GENOMIC DNA]</scope>
    <source>
        <strain evidence="3">CGMCC 1.15772</strain>
    </source>
</reference>
<evidence type="ECO:0000313" key="2">
    <source>
        <dbReference type="EMBL" id="MFC6591569.1"/>
    </source>
</evidence>
<dbReference type="InterPro" id="IPR004323">
    <property type="entry name" value="Ion_tolerance_CutA"/>
</dbReference>
<dbReference type="Proteomes" id="UP001596297">
    <property type="component" value="Unassembled WGS sequence"/>
</dbReference>
<keyword evidence="3" id="KW-1185">Reference proteome</keyword>
<dbReference type="EMBL" id="JBHSWD010000001">
    <property type="protein sequence ID" value="MFC6591569.1"/>
    <property type="molecule type" value="Genomic_DNA"/>
</dbReference>
<name>A0ABW1YBM5_9DEIO</name>